<protein>
    <submittedName>
        <fullName evidence="2">Uncharacterized protein</fullName>
    </submittedName>
</protein>
<evidence type="ECO:0000256" key="1">
    <source>
        <dbReference type="SAM" id="Phobius"/>
    </source>
</evidence>
<gene>
    <name evidence="2" type="ORF">VNO77_22756</name>
</gene>
<keyword evidence="1" id="KW-0472">Membrane</keyword>
<dbReference type="Proteomes" id="UP001367508">
    <property type="component" value="Unassembled WGS sequence"/>
</dbReference>
<keyword evidence="1" id="KW-1133">Transmembrane helix</keyword>
<reference evidence="2 3" key="1">
    <citation type="submission" date="2024-01" db="EMBL/GenBank/DDBJ databases">
        <title>The genomes of 5 underutilized Papilionoideae crops provide insights into root nodulation and disease resistanc.</title>
        <authorList>
            <person name="Jiang F."/>
        </authorList>
    </citation>
    <scope>NUCLEOTIDE SEQUENCE [LARGE SCALE GENOMIC DNA]</scope>
    <source>
        <strain evidence="2">LVBAO_FW01</strain>
        <tissue evidence="2">Leaves</tissue>
    </source>
</reference>
<keyword evidence="1" id="KW-0812">Transmembrane</keyword>
<name>A0AAN9L5S5_CANGL</name>
<dbReference type="EMBL" id="JAYMYQ010000005">
    <property type="protein sequence ID" value="KAK7328642.1"/>
    <property type="molecule type" value="Genomic_DNA"/>
</dbReference>
<evidence type="ECO:0000313" key="2">
    <source>
        <dbReference type="EMBL" id="KAK7328642.1"/>
    </source>
</evidence>
<comment type="caution">
    <text evidence="2">The sequence shown here is derived from an EMBL/GenBank/DDBJ whole genome shotgun (WGS) entry which is preliminary data.</text>
</comment>
<organism evidence="2 3">
    <name type="scientific">Canavalia gladiata</name>
    <name type="common">Sword bean</name>
    <name type="synonym">Dolichos gladiatus</name>
    <dbReference type="NCBI Taxonomy" id="3824"/>
    <lineage>
        <taxon>Eukaryota</taxon>
        <taxon>Viridiplantae</taxon>
        <taxon>Streptophyta</taxon>
        <taxon>Embryophyta</taxon>
        <taxon>Tracheophyta</taxon>
        <taxon>Spermatophyta</taxon>
        <taxon>Magnoliopsida</taxon>
        <taxon>eudicotyledons</taxon>
        <taxon>Gunneridae</taxon>
        <taxon>Pentapetalae</taxon>
        <taxon>rosids</taxon>
        <taxon>fabids</taxon>
        <taxon>Fabales</taxon>
        <taxon>Fabaceae</taxon>
        <taxon>Papilionoideae</taxon>
        <taxon>50 kb inversion clade</taxon>
        <taxon>NPAAA clade</taxon>
        <taxon>indigoferoid/millettioid clade</taxon>
        <taxon>Phaseoleae</taxon>
        <taxon>Canavalia</taxon>
    </lineage>
</organism>
<sequence length="172" mass="20111">MGNEVVVLKKTRNWLYTYRFDYDLLLSIAGLPHILKSRPRTRLDLDTMSTSMNWTQRHDLQLEKKDQDQGNCKLPLGSFPFYVKALPCLIYTPQIIGAVLILAVLLTVKRAKLTDTRAVKQNQCQHFRLIGTCSGSPTETFTAEHSRLWPQEILRLHFWNESYQVYPDHYRD</sequence>
<keyword evidence="3" id="KW-1185">Reference proteome</keyword>
<dbReference type="AlphaFoldDB" id="A0AAN9L5S5"/>
<evidence type="ECO:0000313" key="3">
    <source>
        <dbReference type="Proteomes" id="UP001367508"/>
    </source>
</evidence>
<feature type="transmembrane region" description="Helical" evidence="1">
    <location>
        <begin position="89"/>
        <end position="108"/>
    </location>
</feature>
<accession>A0AAN9L5S5</accession>
<proteinExistence type="predicted"/>